<evidence type="ECO:0000256" key="1">
    <source>
        <dbReference type="SAM" id="MobiDB-lite"/>
    </source>
</evidence>
<evidence type="ECO:0000313" key="3">
    <source>
        <dbReference type="Proteomes" id="UP000485058"/>
    </source>
</evidence>
<keyword evidence="3" id="KW-1185">Reference proteome</keyword>
<feature type="region of interest" description="Disordered" evidence="1">
    <location>
        <begin position="142"/>
        <end position="179"/>
    </location>
</feature>
<dbReference type="EMBL" id="BLLF01000030">
    <property type="protein sequence ID" value="GFH06257.1"/>
    <property type="molecule type" value="Genomic_DNA"/>
</dbReference>
<accession>A0A699Y7U8</accession>
<dbReference type="Proteomes" id="UP000485058">
    <property type="component" value="Unassembled WGS sequence"/>
</dbReference>
<gene>
    <name evidence="2" type="ORF">HaLaN_00858</name>
</gene>
<feature type="compositionally biased region" description="Polar residues" evidence="1">
    <location>
        <begin position="153"/>
        <end position="167"/>
    </location>
</feature>
<comment type="caution">
    <text evidence="2">The sequence shown here is derived from an EMBL/GenBank/DDBJ whole genome shotgun (WGS) entry which is preliminary data.</text>
</comment>
<proteinExistence type="predicted"/>
<sequence>MRPAAAVHLKRQRSAVVRGISIDGPVPEGVQLELKAAEEGEGLEWDPSSKTLRLPVSVLEGEGGQGGRRSRLVVFTCNKCGGRTARKVNPIAWDEGLVWHVLSAKNKAIYEEIRYSDDSSQGSGAHMSYPAASLGSESSVTSATVGSIPSLDNGESSLLATNSSTEQGNGGDAHVAHSL</sequence>
<name>A0A699Y7U8_HAELA</name>
<reference evidence="2 3" key="1">
    <citation type="submission" date="2020-02" db="EMBL/GenBank/DDBJ databases">
        <title>Draft genome sequence of Haematococcus lacustris strain NIES-144.</title>
        <authorList>
            <person name="Morimoto D."/>
            <person name="Nakagawa S."/>
            <person name="Yoshida T."/>
            <person name="Sawayama S."/>
        </authorList>
    </citation>
    <scope>NUCLEOTIDE SEQUENCE [LARGE SCALE GENOMIC DNA]</scope>
    <source>
        <strain evidence="2 3">NIES-144</strain>
    </source>
</reference>
<evidence type="ECO:0000313" key="2">
    <source>
        <dbReference type="EMBL" id="GFH06257.1"/>
    </source>
</evidence>
<dbReference type="AlphaFoldDB" id="A0A699Y7U8"/>
<organism evidence="2 3">
    <name type="scientific">Haematococcus lacustris</name>
    <name type="common">Green alga</name>
    <name type="synonym">Haematococcus pluvialis</name>
    <dbReference type="NCBI Taxonomy" id="44745"/>
    <lineage>
        <taxon>Eukaryota</taxon>
        <taxon>Viridiplantae</taxon>
        <taxon>Chlorophyta</taxon>
        <taxon>core chlorophytes</taxon>
        <taxon>Chlorophyceae</taxon>
        <taxon>CS clade</taxon>
        <taxon>Chlamydomonadales</taxon>
        <taxon>Haematococcaceae</taxon>
        <taxon>Haematococcus</taxon>
    </lineage>
</organism>
<protein>
    <submittedName>
        <fullName evidence="2">Hsp70 escorting protein 2</fullName>
    </submittedName>
</protein>